<sequence length="48" mass="5540">MLLQLTPPTQLQPLSRAWHQLTPPTPPIIDCHIWRPPVIDHLLNEVVI</sequence>
<dbReference type="Proteomes" id="UP000095300">
    <property type="component" value="Unassembled WGS sequence"/>
</dbReference>
<evidence type="ECO:0000313" key="1">
    <source>
        <dbReference type="EnsemblMetazoa" id="SCAU010491-PA"/>
    </source>
</evidence>
<keyword evidence="2" id="KW-1185">Reference proteome</keyword>
<name>A0A1I8PRP9_STOCA</name>
<proteinExistence type="predicted"/>
<reference evidence="1" key="1">
    <citation type="submission" date="2020-05" db="UniProtKB">
        <authorList>
            <consortium name="EnsemblMetazoa"/>
        </authorList>
    </citation>
    <scope>IDENTIFICATION</scope>
    <source>
        <strain evidence="1">USDA</strain>
    </source>
</reference>
<dbReference type="EnsemblMetazoa" id="SCAU010491-RA">
    <property type="protein sequence ID" value="SCAU010491-PA"/>
    <property type="gene ID" value="SCAU010491"/>
</dbReference>
<dbReference type="AlphaFoldDB" id="A0A1I8PRP9"/>
<accession>A0A1I8PRP9</accession>
<dbReference type="VEuPathDB" id="VectorBase:SCAU010491"/>
<protein>
    <submittedName>
        <fullName evidence="1">Uncharacterized protein</fullName>
    </submittedName>
</protein>
<evidence type="ECO:0000313" key="2">
    <source>
        <dbReference type="Proteomes" id="UP000095300"/>
    </source>
</evidence>
<organism evidence="1 2">
    <name type="scientific">Stomoxys calcitrans</name>
    <name type="common">Stable fly</name>
    <name type="synonym">Conops calcitrans</name>
    <dbReference type="NCBI Taxonomy" id="35570"/>
    <lineage>
        <taxon>Eukaryota</taxon>
        <taxon>Metazoa</taxon>
        <taxon>Ecdysozoa</taxon>
        <taxon>Arthropoda</taxon>
        <taxon>Hexapoda</taxon>
        <taxon>Insecta</taxon>
        <taxon>Pterygota</taxon>
        <taxon>Neoptera</taxon>
        <taxon>Endopterygota</taxon>
        <taxon>Diptera</taxon>
        <taxon>Brachycera</taxon>
        <taxon>Muscomorpha</taxon>
        <taxon>Muscoidea</taxon>
        <taxon>Muscidae</taxon>
        <taxon>Stomoxys</taxon>
    </lineage>
</organism>